<dbReference type="Proteomes" id="UP001634394">
    <property type="component" value="Unassembled WGS sequence"/>
</dbReference>
<dbReference type="EMBL" id="JBJQND010000006">
    <property type="protein sequence ID" value="KAL3873534.1"/>
    <property type="molecule type" value="Genomic_DNA"/>
</dbReference>
<evidence type="ECO:0000256" key="1">
    <source>
        <dbReference type="ARBA" id="ARBA00004167"/>
    </source>
</evidence>
<comment type="caution">
    <text evidence="7">The sequence shown here is derived from an EMBL/GenBank/DDBJ whole genome shotgun (WGS) entry which is preliminary data.</text>
</comment>
<dbReference type="AlphaFoldDB" id="A0ABD3WIZ4"/>
<keyword evidence="3 6" id="KW-1133">Transmembrane helix</keyword>
<evidence type="ECO:0000313" key="8">
    <source>
        <dbReference type="EMBL" id="KAL3873534.1"/>
    </source>
</evidence>
<accession>A0ABD3WIZ4</accession>
<evidence type="ECO:0000313" key="9">
    <source>
        <dbReference type="Proteomes" id="UP001634394"/>
    </source>
</evidence>
<keyword evidence="2 6" id="KW-0812">Transmembrane</keyword>
<feature type="coiled-coil region" evidence="5">
    <location>
        <begin position="48"/>
        <end position="78"/>
    </location>
</feature>
<evidence type="ECO:0000313" key="7">
    <source>
        <dbReference type="EMBL" id="KAL3873511.1"/>
    </source>
</evidence>
<reference evidence="7 9" key="1">
    <citation type="submission" date="2024-11" db="EMBL/GenBank/DDBJ databases">
        <title>Chromosome-level genome assembly of the freshwater bivalve Anodonta woodiana.</title>
        <authorList>
            <person name="Chen X."/>
        </authorList>
    </citation>
    <scope>NUCLEOTIDE SEQUENCE [LARGE SCALE GENOMIC DNA]</scope>
    <source>
        <strain evidence="7">MN2024</strain>
        <tissue evidence="7">Gills</tissue>
    </source>
</reference>
<organism evidence="7 9">
    <name type="scientific">Sinanodonta woodiana</name>
    <name type="common">Chinese pond mussel</name>
    <name type="synonym">Anodonta woodiana</name>
    <dbReference type="NCBI Taxonomy" id="1069815"/>
    <lineage>
        <taxon>Eukaryota</taxon>
        <taxon>Metazoa</taxon>
        <taxon>Spiralia</taxon>
        <taxon>Lophotrochozoa</taxon>
        <taxon>Mollusca</taxon>
        <taxon>Bivalvia</taxon>
        <taxon>Autobranchia</taxon>
        <taxon>Heteroconchia</taxon>
        <taxon>Palaeoheterodonta</taxon>
        <taxon>Unionida</taxon>
        <taxon>Unionoidea</taxon>
        <taxon>Unionidae</taxon>
        <taxon>Unioninae</taxon>
        <taxon>Sinanodonta</taxon>
    </lineage>
</organism>
<evidence type="ECO:0000256" key="5">
    <source>
        <dbReference type="SAM" id="Coils"/>
    </source>
</evidence>
<evidence type="ECO:0000256" key="2">
    <source>
        <dbReference type="ARBA" id="ARBA00022692"/>
    </source>
</evidence>
<name>A0ABD3WIZ4_SINWO</name>
<comment type="subcellular location">
    <subcellularLocation>
        <location evidence="1">Membrane</location>
        <topology evidence="1">Single-pass membrane protein</topology>
    </subcellularLocation>
</comment>
<evidence type="ECO:0000256" key="4">
    <source>
        <dbReference type="ARBA" id="ARBA00023136"/>
    </source>
</evidence>
<keyword evidence="9" id="KW-1185">Reference proteome</keyword>
<keyword evidence="5" id="KW-0175">Coiled coil</keyword>
<keyword evidence="4 6" id="KW-0472">Membrane</keyword>
<dbReference type="GO" id="GO:0016020">
    <property type="term" value="C:membrane"/>
    <property type="evidence" value="ECO:0007669"/>
    <property type="project" value="UniProtKB-SubCell"/>
</dbReference>
<dbReference type="EMBL" id="JBJQND010000006">
    <property type="protein sequence ID" value="KAL3873512.1"/>
    <property type="molecule type" value="Genomic_DNA"/>
</dbReference>
<evidence type="ECO:0000256" key="3">
    <source>
        <dbReference type="ARBA" id="ARBA00022989"/>
    </source>
</evidence>
<gene>
    <name evidence="7" type="ORF">ACJMK2_036619</name>
    <name evidence="8" type="ORF">ACJMK2_036635</name>
</gene>
<feature type="transmembrane region" description="Helical" evidence="6">
    <location>
        <begin position="20"/>
        <end position="38"/>
    </location>
</feature>
<dbReference type="EMBL" id="JBJQND010000006">
    <property type="protein sequence ID" value="KAL3873535.1"/>
    <property type="molecule type" value="Genomic_DNA"/>
</dbReference>
<sequence>MKKFPSKQRFYDVLHKGTVSLIMAGTLFVIANIGYNIFYHYKYTRPQREEHVRMLQEEEIAQEQLERERELIRRQTQAEKLVS</sequence>
<dbReference type="Pfam" id="PF14880">
    <property type="entry name" value="COX14"/>
    <property type="match status" value="1"/>
</dbReference>
<protein>
    <submittedName>
        <fullName evidence="7">Uncharacterized protein</fullName>
    </submittedName>
</protein>
<proteinExistence type="predicted"/>
<dbReference type="EMBL" id="JBJQND010000006">
    <property type="protein sequence ID" value="KAL3873511.1"/>
    <property type="molecule type" value="Genomic_DNA"/>
</dbReference>
<dbReference type="InterPro" id="IPR029208">
    <property type="entry name" value="COX14"/>
</dbReference>
<evidence type="ECO:0000256" key="6">
    <source>
        <dbReference type="SAM" id="Phobius"/>
    </source>
</evidence>